<sequence length="172" mass="19319">MHELEEDMELKVDGRLHHLRFADSGGANAGRLRSCMWERWTAAESYELLRNGRVSGGPFSLNGTNISECSNYIGREVNLVNDLLPGFGRGESAAWVAFMAVEEVMRKTNNAWFRACLFESAVFAGLTYACTPIRVGCHPALSYTSKVWAMRKQDEHSEESRRRNAVALTVEN</sequence>
<reference evidence="1 2" key="1">
    <citation type="submission" date="2018-11" db="EMBL/GenBank/DDBJ databases">
        <authorList>
            <consortium name="Pathogen Informatics"/>
        </authorList>
    </citation>
    <scope>NUCLEOTIDE SEQUENCE [LARGE SCALE GENOMIC DNA]</scope>
</reference>
<dbReference type="AlphaFoldDB" id="A0A183FXR0"/>
<name>A0A183FXR0_HELPZ</name>
<dbReference type="WBParaSite" id="HPBE_0001335901-mRNA-1">
    <property type="protein sequence ID" value="HPBE_0001335901-mRNA-1"/>
    <property type="gene ID" value="HPBE_0001335901"/>
</dbReference>
<proteinExistence type="predicted"/>
<keyword evidence="2" id="KW-1185">Reference proteome</keyword>
<gene>
    <name evidence="1" type="ORF">HPBE_LOCUS13360</name>
</gene>
<reference evidence="3" key="2">
    <citation type="submission" date="2019-09" db="UniProtKB">
        <authorList>
            <consortium name="WormBaseParasite"/>
        </authorList>
    </citation>
    <scope>IDENTIFICATION</scope>
</reference>
<accession>A0A3P8AG73</accession>
<evidence type="ECO:0000313" key="2">
    <source>
        <dbReference type="Proteomes" id="UP000050761"/>
    </source>
</evidence>
<protein>
    <submittedName>
        <fullName evidence="3">SCP domain-containing protein</fullName>
    </submittedName>
</protein>
<evidence type="ECO:0000313" key="3">
    <source>
        <dbReference type="WBParaSite" id="HPBE_0001335901-mRNA-1"/>
    </source>
</evidence>
<accession>A0A183FXR0</accession>
<organism evidence="2 3">
    <name type="scientific">Heligmosomoides polygyrus</name>
    <name type="common">Parasitic roundworm</name>
    <dbReference type="NCBI Taxonomy" id="6339"/>
    <lineage>
        <taxon>Eukaryota</taxon>
        <taxon>Metazoa</taxon>
        <taxon>Ecdysozoa</taxon>
        <taxon>Nematoda</taxon>
        <taxon>Chromadorea</taxon>
        <taxon>Rhabditida</taxon>
        <taxon>Rhabditina</taxon>
        <taxon>Rhabditomorpha</taxon>
        <taxon>Strongyloidea</taxon>
        <taxon>Heligmosomidae</taxon>
        <taxon>Heligmosomoides</taxon>
    </lineage>
</organism>
<evidence type="ECO:0000313" key="1">
    <source>
        <dbReference type="EMBL" id="VDO95837.1"/>
    </source>
</evidence>
<dbReference type="EMBL" id="UZAH01027881">
    <property type="protein sequence ID" value="VDO95837.1"/>
    <property type="molecule type" value="Genomic_DNA"/>
</dbReference>
<dbReference type="Proteomes" id="UP000050761">
    <property type="component" value="Unassembled WGS sequence"/>
</dbReference>
<dbReference type="OrthoDB" id="5824068at2759"/>